<feature type="compositionally biased region" description="Basic and acidic residues" evidence="1">
    <location>
        <begin position="107"/>
        <end position="123"/>
    </location>
</feature>
<feature type="region of interest" description="Disordered" evidence="1">
    <location>
        <begin position="28"/>
        <end position="50"/>
    </location>
</feature>
<evidence type="ECO:0000256" key="2">
    <source>
        <dbReference type="SAM" id="SignalP"/>
    </source>
</evidence>
<evidence type="ECO:0000313" key="4">
    <source>
        <dbReference type="Proteomes" id="UP000245768"/>
    </source>
</evidence>
<dbReference type="Proteomes" id="UP000245768">
    <property type="component" value="Unassembled WGS sequence"/>
</dbReference>
<feature type="signal peptide" evidence="2">
    <location>
        <begin position="1"/>
        <end position="19"/>
    </location>
</feature>
<dbReference type="GeneID" id="37041798"/>
<dbReference type="RefSeq" id="XP_025380869.1">
    <property type="nucleotide sequence ID" value="XM_025519882.1"/>
</dbReference>
<feature type="compositionally biased region" description="Basic and acidic residues" evidence="1">
    <location>
        <begin position="169"/>
        <end position="188"/>
    </location>
</feature>
<reference evidence="3" key="1">
    <citation type="journal article" date="2018" name="Mol. Biol. Evol.">
        <title>Broad Genomic Sampling Reveals a Smut Pathogenic Ancestry of the Fungal Clade Ustilaginomycotina.</title>
        <authorList>
            <person name="Kijpornyongpan T."/>
            <person name="Mondo S.J."/>
            <person name="Barry K."/>
            <person name="Sandor L."/>
            <person name="Lee J."/>
            <person name="Lipzen A."/>
            <person name="Pangilinan J."/>
            <person name="LaButti K."/>
            <person name="Hainaut M."/>
            <person name="Henrissat B."/>
            <person name="Grigoriev I.V."/>
            <person name="Spatafora J.W."/>
            <person name="Aime M.C."/>
        </authorList>
    </citation>
    <scope>NUCLEOTIDE SEQUENCE [LARGE SCALE GENOMIC DNA]</scope>
    <source>
        <strain evidence="3">MCA 4198</strain>
    </source>
</reference>
<organism evidence="3 4">
    <name type="scientific">Acaromyces ingoldii</name>
    <dbReference type="NCBI Taxonomy" id="215250"/>
    <lineage>
        <taxon>Eukaryota</taxon>
        <taxon>Fungi</taxon>
        <taxon>Dikarya</taxon>
        <taxon>Basidiomycota</taxon>
        <taxon>Ustilaginomycotina</taxon>
        <taxon>Exobasidiomycetes</taxon>
        <taxon>Exobasidiales</taxon>
        <taxon>Cryptobasidiaceae</taxon>
        <taxon>Acaromyces</taxon>
    </lineage>
</organism>
<feature type="region of interest" description="Disordered" evidence="1">
    <location>
        <begin position="272"/>
        <end position="308"/>
    </location>
</feature>
<protein>
    <recommendedName>
        <fullName evidence="5">Chalcone isomerase domain-containing protein</fullName>
    </recommendedName>
</protein>
<sequence>MTRRSDWLLLLLFVVLVQANILLGRPAPTGRGDHWPLQNRQEPQQDPSLKEWDSELQHFPFLSPLNGTADHLFLGSDHHQDHVAHLQSSLQHQGEQDKLGQVPVQQRHGESGKEGSSKHQHVAERRKRPYYKVSELTEEQLAHLSVDDRILVLTSADKTSGGKRKRRKELLEKVFSEETPKSGKDDHGPCGLMPSQDQEALREKAHECHQILQKDHNELRYIATPSRKLYTLSIDIAKKNENTIRWLIEKYPKIRTADKREEVFERTIRKLEMTRETKDPQDPGNEEEQQQASKGVSPACSREKGKQIDSEEIPWTSYRRSFKLRDGEGKVLSPLQTYLFSVNAARLSPARRKHKNDLIDMFRIWRRTGDRPKMPEPPNDLYYKSVHNLQPSSQGYSEHSSAVQGSDKIVSGKKLRLNANTGLKGDLIKHWKEEAAEKKTIISKIHGDRLIFIHPDGTRASVSLDDMILHKEDVEIIVQLWQIGKLNRDEAARRLYKVSKKPIKNQQK</sequence>
<gene>
    <name evidence="3" type="ORF">FA10DRAFT_257918</name>
</gene>
<name>A0A316YWY1_9BASI</name>
<evidence type="ECO:0000256" key="1">
    <source>
        <dbReference type="SAM" id="MobiDB-lite"/>
    </source>
</evidence>
<dbReference type="InParanoid" id="A0A316YWY1"/>
<feature type="region of interest" description="Disordered" evidence="1">
    <location>
        <begin position="158"/>
        <end position="190"/>
    </location>
</feature>
<dbReference type="AlphaFoldDB" id="A0A316YWY1"/>
<keyword evidence="4" id="KW-1185">Reference proteome</keyword>
<feature type="compositionally biased region" description="Polar residues" evidence="1">
    <location>
        <begin position="38"/>
        <end position="47"/>
    </location>
</feature>
<feature type="region of interest" description="Disordered" evidence="1">
    <location>
        <begin position="83"/>
        <end position="129"/>
    </location>
</feature>
<accession>A0A316YWY1</accession>
<proteinExistence type="predicted"/>
<feature type="compositionally biased region" description="Basic and acidic residues" evidence="1">
    <location>
        <begin position="272"/>
        <end position="281"/>
    </location>
</feature>
<feature type="chain" id="PRO_5016336455" description="Chalcone isomerase domain-containing protein" evidence="2">
    <location>
        <begin position="20"/>
        <end position="508"/>
    </location>
</feature>
<keyword evidence="2" id="KW-0732">Signal</keyword>
<evidence type="ECO:0000313" key="3">
    <source>
        <dbReference type="EMBL" id="PWN93671.1"/>
    </source>
</evidence>
<evidence type="ECO:0008006" key="5">
    <source>
        <dbReference type="Google" id="ProtNLM"/>
    </source>
</evidence>
<dbReference type="EMBL" id="KZ819634">
    <property type="protein sequence ID" value="PWN93671.1"/>
    <property type="molecule type" value="Genomic_DNA"/>
</dbReference>